<evidence type="ECO:0000313" key="1">
    <source>
        <dbReference type="EMBL" id="KAJ3481834.1"/>
    </source>
</evidence>
<accession>A0AAD5UZ92</accession>
<evidence type="ECO:0000313" key="2">
    <source>
        <dbReference type="Proteomes" id="UP001212997"/>
    </source>
</evidence>
<organism evidence="1 2">
    <name type="scientific">Meripilus lineatus</name>
    <dbReference type="NCBI Taxonomy" id="2056292"/>
    <lineage>
        <taxon>Eukaryota</taxon>
        <taxon>Fungi</taxon>
        <taxon>Dikarya</taxon>
        <taxon>Basidiomycota</taxon>
        <taxon>Agaricomycotina</taxon>
        <taxon>Agaricomycetes</taxon>
        <taxon>Polyporales</taxon>
        <taxon>Meripilaceae</taxon>
        <taxon>Meripilus</taxon>
    </lineage>
</organism>
<dbReference type="AlphaFoldDB" id="A0AAD5UZ92"/>
<keyword evidence="2" id="KW-1185">Reference proteome</keyword>
<dbReference type="EMBL" id="JANAWD010000301">
    <property type="protein sequence ID" value="KAJ3481834.1"/>
    <property type="molecule type" value="Genomic_DNA"/>
</dbReference>
<reference evidence="1" key="1">
    <citation type="submission" date="2022-07" db="EMBL/GenBank/DDBJ databases">
        <title>Genome Sequence of Physisporinus lineatus.</title>
        <authorList>
            <person name="Buettner E."/>
        </authorList>
    </citation>
    <scope>NUCLEOTIDE SEQUENCE</scope>
    <source>
        <strain evidence="1">VT162</strain>
    </source>
</reference>
<comment type="caution">
    <text evidence="1">The sequence shown here is derived from an EMBL/GenBank/DDBJ whole genome shotgun (WGS) entry which is preliminary data.</text>
</comment>
<gene>
    <name evidence="1" type="ORF">NLI96_g7383</name>
</gene>
<name>A0AAD5UZ92_9APHY</name>
<sequence>MTSPPSSTPPSIQPIRSPRFYLAGECVIFQVENILYSIPDEMLVRRAPNLHRAYLSHFGGTEEGRRDACPVYLEGISLVDFEVFMTWLYGELEVPAEASQDYLDKLVTLMELSKVLDVPSARQHVKDILVNKLDNLPVSFAVHLGAQYRIVALIKAYLPILIRQPLYTLSLGDLENLGPPLIHAIMRTQLVADVTLQTMANQAVEFPDGVCPSESSPCQSGWLRLWRSVVCDSIQQILPKIPLSHVHDMLVHSPTSDICTSCLTILIEDVESDGTFDLEDSVLDQGVDDICTWLGFE</sequence>
<evidence type="ECO:0008006" key="3">
    <source>
        <dbReference type="Google" id="ProtNLM"/>
    </source>
</evidence>
<dbReference type="Proteomes" id="UP001212997">
    <property type="component" value="Unassembled WGS sequence"/>
</dbReference>
<proteinExistence type="predicted"/>
<protein>
    <recommendedName>
        <fullName evidence="3">BTB domain-containing protein</fullName>
    </recommendedName>
</protein>